<reference evidence="3" key="2">
    <citation type="submission" date="2020-05" db="UniProtKB">
        <authorList>
            <consortium name="EnsemblMetazoa"/>
        </authorList>
    </citation>
    <scope>IDENTIFICATION</scope>
</reference>
<dbReference type="EMBL" id="ATLV01012361">
    <property type="status" value="NOT_ANNOTATED_CDS"/>
    <property type="molecule type" value="Genomic_DNA"/>
</dbReference>
<dbReference type="OrthoDB" id="7738942at2759"/>
<dbReference type="Proteomes" id="UP000030765">
    <property type="component" value="Unassembled WGS sequence"/>
</dbReference>
<dbReference type="EnsemblMetazoa" id="ASIC003785-RA">
    <property type="protein sequence ID" value="ASIC003785-PA"/>
    <property type="gene ID" value="ASIC003785"/>
</dbReference>
<evidence type="ECO:0000313" key="2">
    <source>
        <dbReference type="EMBL" id="KFB36589.1"/>
    </source>
</evidence>
<feature type="region of interest" description="Disordered" evidence="1">
    <location>
        <begin position="16"/>
        <end position="39"/>
    </location>
</feature>
<reference evidence="2 4" key="1">
    <citation type="journal article" date="2014" name="BMC Genomics">
        <title>Genome sequence of Anopheles sinensis provides insight into genetics basis of mosquito competence for malaria parasites.</title>
        <authorList>
            <person name="Zhou D."/>
            <person name="Zhang D."/>
            <person name="Ding G."/>
            <person name="Shi L."/>
            <person name="Hou Q."/>
            <person name="Ye Y."/>
            <person name="Xu Y."/>
            <person name="Zhou H."/>
            <person name="Xiong C."/>
            <person name="Li S."/>
            <person name="Yu J."/>
            <person name="Hong S."/>
            <person name="Yu X."/>
            <person name="Zou P."/>
            <person name="Chen C."/>
            <person name="Chang X."/>
            <person name="Wang W."/>
            <person name="Lv Y."/>
            <person name="Sun Y."/>
            <person name="Ma L."/>
            <person name="Shen B."/>
            <person name="Zhu C."/>
        </authorList>
    </citation>
    <scope>NUCLEOTIDE SEQUENCE [LARGE SCALE GENOMIC DNA]</scope>
</reference>
<keyword evidence="4" id="KW-1185">Reference proteome</keyword>
<dbReference type="STRING" id="74873.A0A084VF45"/>
<evidence type="ECO:0000256" key="1">
    <source>
        <dbReference type="SAM" id="MobiDB-lite"/>
    </source>
</evidence>
<gene>
    <name evidence="2" type="ORF">ZHAS_00003785</name>
</gene>
<dbReference type="AlphaFoldDB" id="A0A084VF45"/>
<protein>
    <submittedName>
        <fullName evidence="2">AGAP007719-PA-like protein</fullName>
    </submittedName>
</protein>
<proteinExistence type="predicted"/>
<accession>A0A084VF45</accession>
<dbReference type="EMBL" id="KE524785">
    <property type="protein sequence ID" value="KFB36589.1"/>
    <property type="molecule type" value="Genomic_DNA"/>
</dbReference>
<evidence type="ECO:0000313" key="3">
    <source>
        <dbReference type="EnsemblMetazoa" id="ASIC003785-PA"/>
    </source>
</evidence>
<evidence type="ECO:0000313" key="4">
    <source>
        <dbReference type="Proteomes" id="UP000030765"/>
    </source>
</evidence>
<organism evidence="3 4">
    <name type="scientific">Anopheles sinensis</name>
    <name type="common">Mosquito</name>
    <dbReference type="NCBI Taxonomy" id="74873"/>
    <lineage>
        <taxon>Eukaryota</taxon>
        <taxon>Metazoa</taxon>
        <taxon>Ecdysozoa</taxon>
        <taxon>Arthropoda</taxon>
        <taxon>Hexapoda</taxon>
        <taxon>Insecta</taxon>
        <taxon>Pterygota</taxon>
        <taxon>Neoptera</taxon>
        <taxon>Endopterygota</taxon>
        <taxon>Diptera</taxon>
        <taxon>Nematocera</taxon>
        <taxon>Culicoidea</taxon>
        <taxon>Culicidae</taxon>
        <taxon>Anophelinae</taxon>
        <taxon>Anopheles</taxon>
    </lineage>
</organism>
<dbReference type="OMA" id="WDETYRY"/>
<name>A0A084VF45_ANOSI</name>
<sequence length="251" mass="29245">MLAVALVHLATGENTVSSGKLLSGPPPPPPPSSSTSLGSLYRSARDDYNARRSCANCGPGYERDMRTYGRRGIVGYYSGMGPIEDDRNWYYRPEVFDDRMRGGGAGYQQPYAGGGYRQPAYMMGYEYDRYMQRPDDRGYPAYGYPGMDMNGGGGYYDPGSSRMGHYPEMMRGYGYRGNGYDNLDPQYEYYMTQRGAGGMSSRDRYYQPQGYYEDRMSYRGQFDHKNFRPWDQTYRYYRHYNYPNYYNYYYY</sequence>
<dbReference type="VEuPathDB" id="VectorBase:ASIS019556"/>
<dbReference type="VEuPathDB" id="VectorBase:ASIC003785"/>